<dbReference type="InterPro" id="IPR006680">
    <property type="entry name" value="Amidohydro-rel"/>
</dbReference>
<dbReference type="SUPFAM" id="SSF51338">
    <property type="entry name" value="Composite domain of metallo-dependent hydrolases"/>
    <property type="match status" value="1"/>
</dbReference>
<gene>
    <name evidence="3" type="ORF">GCM10022197_18770</name>
</gene>
<dbReference type="InterPro" id="IPR032466">
    <property type="entry name" value="Metal_Hydrolase"/>
</dbReference>
<reference evidence="4" key="1">
    <citation type="journal article" date="2019" name="Int. J. Syst. Evol. Microbiol.">
        <title>The Global Catalogue of Microorganisms (GCM) 10K type strain sequencing project: providing services to taxonomists for standard genome sequencing and annotation.</title>
        <authorList>
            <consortium name="The Broad Institute Genomics Platform"/>
            <consortium name="The Broad Institute Genome Sequencing Center for Infectious Disease"/>
            <person name="Wu L."/>
            <person name="Ma J."/>
        </authorList>
    </citation>
    <scope>NUCLEOTIDE SEQUENCE [LARGE SCALE GENOMIC DNA]</scope>
    <source>
        <strain evidence="4">JCM 16540</strain>
    </source>
</reference>
<dbReference type="CDD" id="cd01298">
    <property type="entry name" value="ATZ_TRZ_like"/>
    <property type="match status" value="1"/>
</dbReference>
<feature type="domain" description="Amidohydrolase-related" evidence="2">
    <location>
        <begin position="90"/>
        <end position="434"/>
    </location>
</feature>
<sequence>MVQQTVSTRHYAMVTGRARHVVVTRLGQSALMSAEGTTIIEHAHVYTADAERHEHADGHVVCADGVVVAVGDGPADASWSGRRVNAQGCLVTPGLVNTHHHLYQWVTRGFAVDGTLFEWLTTLYPVWGHLDEDTTRTAATGALATLALSGCTTTTDHHYVFPTGGGDLLAAEVDAARTVGLRFHPTRGSMDLGRSQGGLPPDSVVEDIDTILAASSDAVDRFHDPSPGSMLQVALAPCSPFSVTADLLRASAGLARERGVRLHTHLAETLDEEDYCREHFGSTPVQYMESLGWLGPDVWFAHAVHLDDASIATMAATGTGAAHCPSSNARLGAGIARVRDLRDAGVPVGLGVDGAASNEAASLWEEVRHAVLFARARGGPQALSVRDAVDLATVGGARVLGRQDDIGSLEVGKQADLAVWDLSTLAHVDVADPVAALVLGGPPPLRLLLVRGEAVVSGGALMTVDPDAVAAEVAASSRALLQRAGFVS</sequence>
<dbReference type="EMBL" id="BAAAYR010000002">
    <property type="protein sequence ID" value="GAA3563463.1"/>
    <property type="molecule type" value="Genomic_DNA"/>
</dbReference>
<dbReference type="Pfam" id="PF01979">
    <property type="entry name" value="Amidohydro_1"/>
    <property type="match status" value="1"/>
</dbReference>
<keyword evidence="4" id="KW-1185">Reference proteome</keyword>
<dbReference type="PANTHER" id="PTHR43794">
    <property type="entry name" value="AMINOHYDROLASE SSNA-RELATED"/>
    <property type="match status" value="1"/>
</dbReference>
<dbReference type="InterPro" id="IPR050287">
    <property type="entry name" value="MTA/SAH_deaminase"/>
</dbReference>
<accession>A0ABP6XBJ0</accession>
<evidence type="ECO:0000259" key="2">
    <source>
        <dbReference type="Pfam" id="PF01979"/>
    </source>
</evidence>
<evidence type="ECO:0000313" key="3">
    <source>
        <dbReference type="EMBL" id="GAA3563463.1"/>
    </source>
</evidence>
<dbReference type="InterPro" id="IPR011059">
    <property type="entry name" value="Metal-dep_hydrolase_composite"/>
</dbReference>
<name>A0ABP6XBJ0_9ACTN</name>
<protein>
    <submittedName>
        <fullName evidence="3">8-oxoguanine deaminase</fullName>
    </submittedName>
</protein>
<proteinExistence type="predicted"/>
<dbReference type="NCBIfam" id="NF006055">
    <property type="entry name" value="PRK08203.1"/>
    <property type="match status" value="1"/>
</dbReference>
<dbReference type="Gene3D" id="3.20.20.140">
    <property type="entry name" value="Metal-dependent hydrolases"/>
    <property type="match status" value="1"/>
</dbReference>
<dbReference type="SUPFAM" id="SSF51556">
    <property type="entry name" value="Metallo-dependent hydrolases"/>
    <property type="match status" value="1"/>
</dbReference>
<dbReference type="Gene3D" id="2.30.40.10">
    <property type="entry name" value="Urease, subunit C, domain 1"/>
    <property type="match status" value="1"/>
</dbReference>
<evidence type="ECO:0000256" key="1">
    <source>
        <dbReference type="ARBA" id="ARBA00022801"/>
    </source>
</evidence>
<organism evidence="3 4">
    <name type="scientific">Microlunatus spumicola</name>
    <dbReference type="NCBI Taxonomy" id="81499"/>
    <lineage>
        <taxon>Bacteria</taxon>
        <taxon>Bacillati</taxon>
        <taxon>Actinomycetota</taxon>
        <taxon>Actinomycetes</taxon>
        <taxon>Propionibacteriales</taxon>
        <taxon>Propionibacteriaceae</taxon>
        <taxon>Microlunatus</taxon>
    </lineage>
</organism>
<evidence type="ECO:0000313" key="4">
    <source>
        <dbReference type="Proteomes" id="UP001500767"/>
    </source>
</evidence>
<dbReference type="PANTHER" id="PTHR43794:SF11">
    <property type="entry name" value="AMIDOHYDROLASE-RELATED DOMAIN-CONTAINING PROTEIN"/>
    <property type="match status" value="1"/>
</dbReference>
<comment type="caution">
    <text evidence="3">The sequence shown here is derived from an EMBL/GenBank/DDBJ whole genome shotgun (WGS) entry which is preliminary data.</text>
</comment>
<dbReference type="Proteomes" id="UP001500767">
    <property type="component" value="Unassembled WGS sequence"/>
</dbReference>
<keyword evidence="1" id="KW-0378">Hydrolase</keyword>